<keyword evidence="2" id="KW-1185">Reference proteome</keyword>
<dbReference type="EMBL" id="AP022873">
    <property type="protein sequence ID" value="BCB96931.1"/>
    <property type="molecule type" value="Genomic_DNA"/>
</dbReference>
<name>A0A7G1H442_9BACT</name>
<gene>
    <name evidence="1" type="ORF">JZK55_18530</name>
</gene>
<evidence type="ECO:0000313" key="2">
    <source>
        <dbReference type="Proteomes" id="UP000516360"/>
    </source>
</evidence>
<protein>
    <submittedName>
        <fullName evidence="1">ABC transporter substrate-binding protein</fullName>
    </submittedName>
</protein>
<dbReference type="PANTHER" id="PTHR35271:SF1">
    <property type="entry name" value="ABC TRANSPORTER, SUBSTRATE-BINDING LIPOPROTEIN"/>
    <property type="match status" value="1"/>
</dbReference>
<accession>A0A7G1H442</accession>
<organism evidence="1 2">
    <name type="scientific">Dissulfurispira thermophila</name>
    <dbReference type="NCBI Taxonomy" id="2715679"/>
    <lineage>
        <taxon>Bacteria</taxon>
        <taxon>Pseudomonadati</taxon>
        <taxon>Nitrospirota</taxon>
        <taxon>Thermodesulfovibrionia</taxon>
        <taxon>Thermodesulfovibrionales</taxon>
        <taxon>Dissulfurispiraceae</taxon>
        <taxon>Dissulfurispira</taxon>
    </lineage>
</organism>
<reference evidence="1 2" key="1">
    <citation type="submission" date="2020-03" db="EMBL/GenBank/DDBJ databases">
        <title>Complete genome sequences of two sulfur-disproportionating bacterial strains T55J and Mzg5.</title>
        <authorList>
            <person name="Umezawa K."/>
            <person name="Kojima H."/>
            <person name="Kato Y."/>
            <person name="Fukui M."/>
        </authorList>
    </citation>
    <scope>NUCLEOTIDE SEQUENCE [LARGE SCALE GENOMIC DNA]</scope>
    <source>
        <strain evidence="1 2">T55J</strain>
    </source>
</reference>
<dbReference type="PANTHER" id="PTHR35271">
    <property type="entry name" value="ABC TRANSPORTER, SUBSTRATE-BINDING LIPOPROTEIN-RELATED"/>
    <property type="match status" value="1"/>
</dbReference>
<evidence type="ECO:0000313" key="1">
    <source>
        <dbReference type="EMBL" id="BCB96931.1"/>
    </source>
</evidence>
<dbReference type="Proteomes" id="UP000516360">
    <property type="component" value="Chromosome"/>
</dbReference>
<dbReference type="AlphaFoldDB" id="A0A7G1H442"/>
<proteinExistence type="predicted"/>
<dbReference type="InterPro" id="IPR007487">
    <property type="entry name" value="ABC_transpt-TYRBP-like"/>
</dbReference>
<dbReference type="Gene3D" id="3.40.50.2300">
    <property type="match status" value="2"/>
</dbReference>
<sequence length="265" mass="28995">MIVVGDTNLRPVIEIISGIRERLGSPIKIYSPSGVKGRLRDIVENEDASVVVALGSEALGEALKLPSSIAVIYDLVIVPPEIDRPNTTGVYMATPVKEYIDIVNSYLPQIKRIAVVGSRDLMRILDGTASPQVAAYNVRSSFEFVNAVKQVDSVGAILLLPDVRLLTDTTVEEVFLSAFRKNIPILGISEKHVKYGALMSITFNPVNVGRQIAEKASKALNGIDMGTLPPSPSREFDIYININTAKKMGIHISQELLRKVKRVYP</sequence>
<dbReference type="Pfam" id="PF04392">
    <property type="entry name" value="ABC_sub_bind"/>
    <property type="match status" value="1"/>
</dbReference>
<dbReference type="KEGG" id="dtp:JZK55_18530"/>